<protein>
    <submittedName>
        <fullName evidence="1">Uncharacterized protein</fullName>
    </submittedName>
</protein>
<organism evidence="1 2">
    <name type="scientific">Absidia repens</name>
    <dbReference type="NCBI Taxonomy" id="90262"/>
    <lineage>
        <taxon>Eukaryota</taxon>
        <taxon>Fungi</taxon>
        <taxon>Fungi incertae sedis</taxon>
        <taxon>Mucoromycota</taxon>
        <taxon>Mucoromycotina</taxon>
        <taxon>Mucoromycetes</taxon>
        <taxon>Mucorales</taxon>
        <taxon>Cunninghamellaceae</taxon>
        <taxon>Absidia</taxon>
    </lineage>
</organism>
<reference evidence="1 2" key="1">
    <citation type="submission" date="2016-07" db="EMBL/GenBank/DDBJ databases">
        <title>Pervasive Adenine N6-methylation of Active Genes in Fungi.</title>
        <authorList>
            <consortium name="DOE Joint Genome Institute"/>
            <person name="Mondo S.J."/>
            <person name="Dannebaum R.O."/>
            <person name="Kuo R.C."/>
            <person name="Labutti K."/>
            <person name="Haridas S."/>
            <person name="Kuo A."/>
            <person name="Salamov A."/>
            <person name="Ahrendt S.R."/>
            <person name="Lipzen A."/>
            <person name="Sullivan W."/>
            <person name="Andreopoulos W.B."/>
            <person name="Clum A."/>
            <person name="Lindquist E."/>
            <person name="Daum C."/>
            <person name="Ramamoorthy G.K."/>
            <person name="Gryganskyi A."/>
            <person name="Culley D."/>
            <person name="Magnuson J.K."/>
            <person name="James T.Y."/>
            <person name="O'Malley M.A."/>
            <person name="Stajich J.E."/>
            <person name="Spatafora J.W."/>
            <person name="Visel A."/>
            <person name="Grigoriev I.V."/>
        </authorList>
    </citation>
    <scope>NUCLEOTIDE SEQUENCE [LARGE SCALE GENOMIC DNA]</scope>
    <source>
        <strain evidence="1 2">NRRL 1336</strain>
    </source>
</reference>
<evidence type="ECO:0000313" key="2">
    <source>
        <dbReference type="Proteomes" id="UP000193560"/>
    </source>
</evidence>
<gene>
    <name evidence="1" type="ORF">BCR42DRAFT_404227</name>
</gene>
<sequence length="70" mass="8274">MHVMVNDIVAVFETNRQETLEATLATCRSLIKDIQQMESEQDTMKYQIEMYTHKVRQAHDEVFKKNTAKK</sequence>
<dbReference type="Proteomes" id="UP000193560">
    <property type="component" value="Unassembled WGS sequence"/>
</dbReference>
<dbReference type="AlphaFoldDB" id="A0A1X2IVV0"/>
<comment type="caution">
    <text evidence="1">The sequence shown here is derived from an EMBL/GenBank/DDBJ whole genome shotgun (WGS) entry which is preliminary data.</text>
</comment>
<evidence type="ECO:0000313" key="1">
    <source>
        <dbReference type="EMBL" id="ORZ23199.1"/>
    </source>
</evidence>
<keyword evidence="2" id="KW-1185">Reference proteome</keyword>
<name>A0A1X2IVV0_9FUNG</name>
<accession>A0A1X2IVV0</accession>
<proteinExistence type="predicted"/>
<dbReference type="EMBL" id="MCGE01000003">
    <property type="protein sequence ID" value="ORZ23199.1"/>
    <property type="molecule type" value="Genomic_DNA"/>
</dbReference>